<comment type="similarity">
    <text evidence="11">Belongs to the class I-like SAM-binding methyltransferase superfamily. DOT1 family.</text>
</comment>
<keyword evidence="15" id="KW-1185">Reference proteome</keyword>
<evidence type="ECO:0000256" key="6">
    <source>
        <dbReference type="ARBA" id="ARBA00022691"/>
    </source>
</evidence>
<comment type="caution">
    <text evidence="14">The sequence shown here is derived from an EMBL/GenBank/DDBJ whole genome shotgun (WGS) entry which is preliminary data.</text>
</comment>
<evidence type="ECO:0000256" key="3">
    <source>
        <dbReference type="ARBA" id="ARBA00020987"/>
    </source>
</evidence>
<keyword evidence="4 11" id="KW-0489">Methyltransferase</keyword>
<sequence>MAAALELSRQSEADRKRREEEAFEAEVARAMAESRREERCHPPYPLKIEFPLLGVSEFVGLWRGVEARIGHATSVMEKSSLVKEGNARVSSRSQEKAQYGRLLFGATQKVIEILDIKRDETFVDIGSGIGNVVMQVACTVGCASRGLELMPDRVFVGSRILTDLEYLVSERGWGMGDCDFKQGNLTHEKKYCDIADAAFVNNFEEVFGARSAKTGSDSLDRHVASIFAAMRPGSRMLTLEPLTSLGLSRKEANLRRKDKKNDLASFFEVSEHSLSPARYEWHDEDVEPVASWSTKSSEITAYLYLRTEQHSEDGPMYLCSNHRCQGFVAPTLALDDETRMLVDRCVYCDTPRRIPRQSSSSSSSLSGRKRAAAAAAAPPS</sequence>
<dbReference type="PROSITE" id="PS51569">
    <property type="entry name" value="DOT1"/>
    <property type="match status" value="1"/>
</dbReference>
<comment type="function">
    <text evidence="11">Histone methyltransferase that specifically trimethylates histone H3 to form H3K79me3. This methylation is required for telomere silencing and for the pachytene checkpoint during the meiotic cell cycle by allowing the recruitment of RAD9 to double strand breaks. Nucleosomes are preferred as substrate compared to free histone.</text>
</comment>
<dbReference type="EMBL" id="JAQMWT010000024">
    <property type="protein sequence ID" value="KAJ8613655.1"/>
    <property type="molecule type" value="Genomic_DNA"/>
</dbReference>
<evidence type="ECO:0000256" key="1">
    <source>
        <dbReference type="ARBA" id="ARBA00004123"/>
    </source>
</evidence>
<dbReference type="InterPro" id="IPR029063">
    <property type="entry name" value="SAM-dependent_MTases_sf"/>
</dbReference>
<dbReference type="AlphaFoldDB" id="A0AAD7UNM2"/>
<reference evidence="14" key="1">
    <citation type="submission" date="2023-01" db="EMBL/GenBank/DDBJ databases">
        <title>Metagenome sequencing of chrysophaentin producing Chrysophaeum taylorii.</title>
        <authorList>
            <person name="Davison J."/>
            <person name="Bewley C."/>
        </authorList>
    </citation>
    <scope>NUCLEOTIDE SEQUENCE</scope>
    <source>
        <strain evidence="14">NIES-1699</strain>
    </source>
</reference>
<feature type="region of interest" description="Disordered" evidence="12">
    <location>
        <begin position="1"/>
        <end position="22"/>
    </location>
</feature>
<evidence type="ECO:0000313" key="15">
    <source>
        <dbReference type="Proteomes" id="UP001230188"/>
    </source>
</evidence>
<keyword evidence="8 11" id="KW-0539">Nucleus</keyword>
<comment type="catalytic activity">
    <reaction evidence="10 11">
        <text>L-lysyl(79)-[histone H3] + 3 S-adenosyl-L-methionine = N(6),N(6),N(6)-trimethyl-L-lysyl(79)-[histone H3] + 3 S-adenosyl-L-homocysteine + 3 H(+)</text>
        <dbReference type="Rhea" id="RHEA:60328"/>
        <dbReference type="Rhea" id="RHEA-COMP:15549"/>
        <dbReference type="Rhea" id="RHEA-COMP:15552"/>
        <dbReference type="ChEBI" id="CHEBI:15378"/>
        <dbReference type="ChEBI" id="CHEBI:29969"/>
        <dbReference type="ChEBI" id="CHEBI:57856"/>
        <dbReference type="ChEBI" id="CHEBI:59789"/>
        <dbReference type="ChEBI" id="CHEBI:61961"/>
        <dbReference type="EC" id="2.1.1.360"/>
    </reaction>
</comment>
<evidence type="ECO:0000256" key="5">
    <source>
        <dbReference type="ARBA" id="ARBA00022679"/>
    </source>
</evidence>
<evidence type="ECO:0000259" key="13">
    <source>
        <dbReference type="PROSITE" id="PS51569"/>
    </source>
</evidence>
<feature type="domain" description="DOT1" evidence="13">
    <location>
        <begin position="1"/>
        <end position="306"/>
    </location>
</feature>
<organism evidence="14 15">
    <name type="scientific">Chrysophaeum taylorii</name>
    <dbReference type="NCBI Taxonomy" id="2483200"/>
    <lineage>
        <taxon>Eukaryota</taxon>
        <taxon>Sar</taxon>
        <taxon>Stramenopiles</taxon>
        <taxon>Ochrophyta</taxon>
        <taxon>Pelagophyceae</taxon>
        <taxon>Pelagomonadales</taxon>
        <taxon>Pelagomonadaceae</taxon>
        <taxon>Chrysophaeum</taxon>
    </lineage>
</organism>
<protein>
    <recommendedName>
        <fullName evidence="3 11">Histone-lysine N-methyltransferase, H3 lysine-79 specific</fullName>
        <ecNumber evidence="2 11">2.1.1.360</ecNumber>
    </recommendedName>
    <alternativeName>
        <fullName evidence="9 11">Histone H3-K79 methyltransferase</fullName>
    </alternativeName>
</protein>
<dbReference type="EC" id="2.1.1.360" evidence="2 11"/>
<evidence type="ECO:0000256" key="7">
    <source>
        <dbReference type="ARBA" id="ARBA00022853"/>
    </source>
</evidence>
<dbReference type="PANTHER" id="PTHR21451:SF0">
    <property type="entry name" value="HISTONE-LYSINE N-METHYLTRANSFERASE, H3 LYSINE-79 SPECIFIC"/>
    <property type="match status" value="1"/>
</dbReference>
<evidence type="ECO:0000256" key="4">
    <source>
        <dbReference type="ARBA" id="ARBA00022603"/>
    </source>
</evidence>
<gene>
    <name evidence="14" type="ORF">CTAYLR_003140</name>
</gene>
<dbReference type="SUPFAM" id="SSF53335">
    <property type="entry name" value="S-adenosyl-L-methionine-dependent methyltransferases"/>
    <property type="match status" value="1"/>
</dbReference>
<keyword evidence="5 11" id="KW-0808">Transferase</keyword>
<comment type="miscellaneous">
    <text evidence="11">In contrast to other lysine histone methyltransferases, it does not contain a SET domain, suggesting the existence of another mechanism for methylation of lysine residues of histones.</text>
</comment>
<evidence type="ECO:0000313" key="14">
    <source>
        <dbReference type="EMBL" id="KAJ8613655.1"/>
    </source>
</evidence>
<dbReference type="Proteomes" id="UP001230188">
    <property type="component" value="Unassembled WGS sequence"/>
</dbReference>
<evidence type="ECO:0000256" key="8">
    <source>
        <dbReference type="ARBA" id="ARBA00023242"/>
    </source>
</evidence>
<keyword evidence="7 11" id="KW-0156">Chromatin regulator</keyword>
<evidence type="ECO:0000256" key="2">
    <source>
        <dbReference type="ARBA" id="ARBA00012190"/>
    </source>
</evidence>
<evidence type="ECO:0000256" key="11">
    <source>
        <dbReference type="RuleBase" id="RU271113"/>
    </source>
</evidence>
<dbReference type="InterPro" id="IPR025789">
    <property type="entry name" value="DOT1_dom"/>
</dbReference>
<evidence type="ECO:0000256" key="10">
    <source>
        <dbReference type="ARBA" id="ARBA00047770"/>
    </source>
</evidence>
<dbReference type="GO" id="GO:0005634">
    <property type="term" value="C:nucleus"/>
    <property type="evidence" value="ECO:0007669"/>
    <property type="project" value="UniProtKB-SubCell"/>
</dbReference>
<dbReference type="GO" id="GO:0000077">
    <property type="term" value="P:DNA damage checkpoint signaling"/>
    <property type="evidence" value="ECO:0007669"/>
    <property type="project" value="TreeGrafter"/>
</dbReference>
<name>A0AAD7UNM2_9STRA</name>
<comment type="subcellular location">
    <subcellularLocation>
        <location evidence="1 11">Nucleus</location>
    </subcellularLocation>
</comment>
<evidence type="ECO:0000256" key="9">
    <source>
        <dbReference type="ARBA" id="ARBA00029821"/>
    </source>
</evidence>
<dbReference type="GO" id="GO:0032259">
    <property type="term" value="P:methylation"/>
    <property type="evidence" value="ECO:0007669"/>
    <property type="project" value="UniProtKB-KW"/>
</dbReference>
<dbReference type="Gene3D" id="3.40.50.150">
    <property type="entry name" value="Vaccinia Virus protein VP39"/>
    <property type="match status" value="1"/>
</dbReference>
<dbReference type="Pfam" id="PF08123">
    <property type="entry name" value="DOT1"/>
    <property type="match status" value="1"/>
</dbReference>
<feature type="compositionally biased region" description="Low complexity" evidence="12">
    <location>
        <begin position="356"/>
        <end position="380"/>
    </location>
</feature>
<proteinExistence type="inferred from homology"/>
<dbReference type="PANTHER" id="PTHR21451">
    <property type="entry name" value="HISTONE H3 METHYLTRANSFERASE"/>
    <property type="match status" value="1"/>
</dbReference>
<keyword evidence="6 11" id="KW-0949">S-adenosyl-L-methionine</keyword>
<evidence type="ECO:0000256" key="12">
    <source>
        <dbReference type="SAM" id="MobiDB-lite"/>
    </source>
</evidence>
<dbReference type="InterPro" id="IPR030445">
    <property type="entry name" value="H3-K79_meTrfase"/>
</dbReference>
<dbReference type="GO" id="GO:0006281">
    <property type="term" value="P:DNA repair"/>
    <property type="evidence" value="ECO:0007669"/>
    <property type="project" value="TreeGrafter"/>
</dbReference>
<accession>A0AAD7UNM2</accession>
<dbReference type="GO" id="GO:0140956">
    <property type="term" value="F:histone H3K79 trimethyltransferase activity"/>
    <property type="evidence" value="ECO:0007669"/>
    <property type="project" value="UniProtKB-EC"/>
</dbReference>
<feature type="region of interest" description="Disordered" evidence="12">
    <location>
        <begin position="354"/>
        <end position="380"/>
    </location>
</feature>
<feature type="compositionally biased region" description="Basic and acidic residues" evidence="12">
    <location>
        <begin position="9"/>
        <end position="20"/>
    </location>
</feature>